<keyword evidence="6" id="KW-1185">Reference proteome</keyword>
<dbReference type="GO" id="GO:0000976">
    <property type="term" value="F:transcription cis-regulatory region binding"/>
    <property type="evidence" value="ECO:0007669"/>
    <property type="project" value="TreeGrafter"/>
</dbReference>
<dbReference type="SMART" id="SM00354">
    <property type="entry name" value="HTH_LACI"/>
    <property type="match status" value="1"/>
</dbReference>
<dbReference type="Pfam" id="PF13377">
    <property type="entry name" value="Peripla_BP_3"/>
    <property type="match status" value="1"/>
</dbReference>
<evidence type="ECO:0000259" key="4">
    <source>
        <dbReference type="PROSITE" id="PS50932"/>
    </source>
</evidence>
<accession>A0A1T3NNM4</accession>
<name>A0A1T3NNM4_9ACTN</name>
<evidence type="ECO:0000256" key="2">
    <source>
        <dbReference type="ARBA" id="ARBA00023125"/>
    </source>
</evidence>
<dbReference type="Gene3D" id="1.10.260.40">
    <property type="entry name" value="lambda repressor-like DNA-binding domains"/>
    <property type="match status" value="1"/>
</dbReference>
<dbReference type="InterPro" id="IPR046335">
    <property type="entry name" value="LacI/GalR-like_sensor"/>
</dbReference>
<protein>
    <submittedName>
        <fullName evidence="5">LacI family transcriptional regulator</fullName>
    </submittedName>
</protein>
<dbReference type="CDD" id="cd01392">
    <property type="entry name" value="HTH_LacI"/>
    <property type="match status" value="1"/>
</dbReference>
<evidence type="ECO:0000256" key="3">
    <source>
        <dbReference type="ARBA" id="ARBA00023163"/>
    </source>
</evidence>
<dbReference type="Pfam" id="PF00356">
    <property type="entry name" value="LacI"/>
    <property type="match status" value="1"/>
</dbReference>
<reference evidence="5 6" key="1">
    <citation type="submission" date="2017-03" db="EMBL/GenBank/DDBJ databases">
        <title>Draft genome sequence of Streptomyces scabrisporus NF3, endophyte isolated from Amphipterygium adstringens.</title>
        <authorList>
            <person name="Vazquez M."/>
            <person name="Ceapa C.D."/>
            <person name="Rodriguez Luna D."/>
            <person name="Sanchez Esquivel S."/>
        </authorList>
    </citation>
    <scope>NUCLEOTIDE SEQUENCE [LARGE SCALE GENOMIC DNA]</scope>
    <source>
        <strain evidence="5 6">NF3</strain>
    </source>
</reference>
<dbReference type="PANTHER" id="PTHR30146">
    <property type="entry name" value="LACI-RELATED TRANSCRIPTIONAL REPRESSOR"/>
    <property type="match status" value="1"/>
</dbReference>
<dbReference type="InterPro" id="IPR000843">
    <property type="entry name" value="HTH_LacI"/>
</dbReference>
<dbReference type="SUPFAM" id="SSF53822">
    <property type="entry name" value="Periplasmic binding protein-like I"/>
    <property type="match status" value="1"/>
</dbReference>
<evidence type="ECO:0000313" key="5">
    <source>
        <dbReference type="EMBL" id="OPC78305.1"/>
    </source>
</evidence>
<sequence>MSGPTLEDVAARAGVSRSLVSLVMRDSPKVSEGRRRAVLAAARELGYRPNLNARTLATGNSSTLGVMISDLHNPYFAEVVDGVEAAAHDNGMEIILGTGGRRPAHERRSVERLLQFRPAGLLLLGPVVETAAIEEAASQVPTVLVARSVRAGHVDTVNDDGATGSALAVEHLAALGHRDIVHVDGGGGSQSSVRRRGYEQAMRRLALARHLRVVPSEYTDIGGAEAARVLLAGDALPTAIVAANDFNAVGIIGELSEAGVRVPQDVSVIGYDNTHLAGLRHIGLTTINQPREEMGRLATETLLQRLRGERTRAARHLLHPELVVRTSTGAPRG</sequence>
<dbReference type="GO" id="GO:0003700">
    <property type="term" value="F:DNA-binding transcription factor activity"/>
    <property type="evidence" value="ECO:0007669"/>
    <property type="project" value="TreeGrafter"/>
</dbReference>
<dbReference type="SUPFAM" id="SSF47413">
    <property type="entry name" value="lambda repressor-like DNA-binding domains"/>
    <property type="match status" value="1"/>
</dbReference>
<dbReference type="PANTHER" id="PTHR30146:SF109">
    <property type="entry name" value="HTH-TYPE TRANSCRIPTIONAL REGULATOR GALS"/>
    <property type="match status" value="1"/>
</dbReference>
<evidence type="ECO:0000256" key="1">
    <source>
        <dbReference type="ARBA" id="ARBA00023015"/>
    </source>
</evidence>
<evidence type="ECO:0000313" key="6">
    <source>
        <dbReference type="Proteomes" id="UP000190037"/>
    </source>
</evidence>
<dbReference type="OrthoDB" id="59108at2"/>
<dbReference type="AlphaFoldDB" id="A0A1T3NNM4"/>
<feature type="domain" description="HTH lacI-type" evidence="4">
    <location>
        <begin position="4"/>
        <end position="58"/>
    </location>
</feature>
<dbReference type="EMBL" id="MWQN01000003">
    <property type="protein sequence ID" value="OPC78305.1"/>
    <property type="molecule type" value="Genomic_DNA"/>
</dbReference>
<dbReference type="PROSITE" id="PS50932">
    <property type="entry name" value="HTH_LACI_2"/>
    <property type="match status" value="1"/>
</dbReference>
<dbReference type="RefSeq" id="WP_078981397.1">
    <property type="nucleotide sequence ID" value="NZ_MWQN01000003.1"/>
</dbReference>
<comment type="caution">
    <text evidence="5">The sequence shown here is derived from an EMBL/GenBank/DDBJ whole genome shotgun (WGS) entry which is preliminary data.</text>
</comment>
<keyword evidence="3" id="KW-0804">Transcription</keyword>
<dbReference type="Gene3D" id="3.40.50.2300">
    <property type="match status" value="2"/>
</dbReference>
<keyword evidence="1" id="KW-0805">Transcription regulation</keyword>
<dbReference type="CDD" id="cd06267">
    <property type="entry name" value="PBP1_LacI_sugar_binding-like"/>
    <property type="match status" value="1"/>
</dbReference>
<dbReference type="Proteomes" id="UP000190037">
    <property type="component" value="Unassembled WGS sequence"/>
</dbReference>
<organism evidence="5 6">
    <name type="scientific">Embleya scabrispora</name>
    <dbReference type="NCBI Taxonomy" id="159449"/>
    <lineage>
        <taxon>Bacteria</taxon>
        <taxon>Bacillati</taxon>
        <taxon>Actinomycetota</taxon>
        <taxon>Actinomycetes</taxon>
        <taxon>Kitasatosporales</taxon>
        <taxon>Streptomycetaceae</taxon>
        <taxon>Embleya</taxon>
    </lineage>
</organism>
<keyword evidence="2" id="KW-0238">DNA-binding</keyword>
<proteinExistence type="predicted"/>
<dbReference type="InterPro" id="IPR028082">
    <property type="entry name" value="Peripla_BP_I"/>
</dbReference>
<gene>
    <name evidence="5" type="ORF">B4N89_39745</name>
</gene>
<dbReference type="InterPro" id="IPR010982">
    <property type="entry name" value="Lambda_DNA-bd_dom_sf"/>
</dbReference>
<dbReference type="STRING" id="159449.B4N89_39745"/>